<dbReference type="OrthoDB" id="5348779at2759"/>
<evidence type="ECO:0000313" key="3">
    <source>
        <dbReference type="Proteomes" id="UP000184356"/>
    </source>
</evidence>
<gene>
    <name evidence="2" type="ORF">ASPSYDRAFT_1156812</name>
</gene>
<dbReference type="VEuPathDB" id="FungiDB:ASPSYDRAFT_1156812"/>
<evidence type="ECO:0000313" key="2">
    <source>
        <dbReference type="EMBL" id="OJJ64904.1"/>
    </source>
</evidence>
<dbReference type="EMBL" id="KV878582">
    <property type="protein sequence ID" value="OJJ64904.1"/>
    <property type="molecule type" value="Genomic_DNA"/>
</dbReference>
<sequence>MTRYRVIKTTSKSLGKKLITPEHKKAPPRQDSPNARDPRNKTSYHPEQVSWSWTNLPDILYQFSPEDKEKGVRDPGLMSYPIHGKYLRNLPVLPDNISSTVEEFRVEAWQRLDERIYLDDITARMHPDFRIKNNALQQRGVRFRQAFNIIAWRSGNKRSAQLEADLMHKMSALGLDVSSNSTRGITPGLIDPSRGESGGRVPIPACWRQRKLGSDGHMPAQQAATTEPITMELAIRPKNTDELPDISGDFEISDDVSEHVAGVIQLIQEFTEFNPSHNHPENALPVIRGLVPDEQLPDTVRMKDINLLDGYGQPEPQIIDNEELPLLTNPDRIEHRSKQGWTPTSAISNSEFCDSFCHEPAPLQYGEFIDFPIEFFDPPSKPQTPTSDLFPFTSPMELDLFPEDIQKNVFDDMLLEYYKGERYIPEMPCISV</sequence>
<dbReference type="GeneID" id="63756101"/>
<proteinExistence type="predicted"/>
<dbReference type="AlphaFoldDB" id="A0A1L9TZN4"/>
<dbReference type="RefSeq" id="XP_040708710.1">
    <property type="nucleotide sequence ID" value="XM_040840028.1"/>
</dbReference>
<organism evidence="2 3">
    <name type="scientific">Aspergillus sydowii CBS 593.65</name>
    <dbReference type="NCBI Taxonomy" id="1036612"/>
    <lineage>
        <taxon>Eukaryota</taxon>
        <taxon>Fungi</taxon>
        <taxon>Dikarya</taxon>
        <taxon>Ascomycota</taxon>
        <taxon>Pezizomycotina</taxon>
        <taxon>Eurotiomycetes</taxon>
        <taxon>Eurotiomycetidae</taxon>
        <taxon>Eurotiales</taxon>
        <taxon>Aspergillaceae</taxon>
        <taxon>Aspergillus</taxon>
        <taxon>Aspergillus subgen. Nidulantes</taxon>
    </lineage>
</organism>
<evidence type="ECO:0000256" key="1">
    <source>
        <dbReference type="SAM" id="MobiDB-lite"/>
    </source>
</evidence>
<reference evidence="3" key="1">
    <citation type="journal article" date="2017" name="Genome Biol.">
        <title>Comparative genomics reveals high biological diversity and specific adaptations in the industrially and medically important fungal genus Aspergillus.</title>
        <authorList>
            <person name="de Vries R.P."/>
            <person name="Riley R."/>
            <person name="Wiebenga A."/>
            <person name="Aguilar-Osorio G."/>
            <person name="Amillis S."/>
            <person name="Uchima C.A."/>
            <person name="Anderluh G."/>
            <person name="Asadollahi M."/>
            <person name="Askin M."/>
            <person name="Barry K."/>
            <person name="Battaglia E."/>
            <person name="Bayram O."/>
            <person name="Benocci T."/>
            <person name="Braus-Stromeyer S.A."/>
            <person name="Caldana C."/>
            <person name="Canovas D."/>
            <person name="Cerqueira G.C."/>
            <person name="Chen F."/>
            <person name="Chen W."/>
            <person name="Choi C."/>
            <person name="Clum A."/>
            <person name="Dos Santos R.A."/>
            <person name="Damasio A.R."/>
            <person name="Diallinas G."/>
            <person name="Emri T."/>
            <person name="Fekete E."/>
            <person name="Flipphi M."/>
            <person name="Freyberg S."/>
            <person name="Gallo A."/>
            <person name="Gournas C."/>
            <person name="Habgood R."/>
            <person name="Hainaut M."/>
            <person name="Harispe M.L."/>
            <person name="Henrissat B."/>
            <person name="Hilden K.S."/>
            <person name="Hope R."/>
            <person name="Hossain A."/>
            <person name="Karabika E."/>
            <person name="Karaffa L."/>
            <person name="Karanyi Z."/>
            <person name="Krasevec N."/>
            <person name="Kuo A."/>
            <person name="Kusch H."/>
            <person name="LaButti K."/>
            <person name="Lagendijk E.L."/>
            <person name="Lapidus A."/>
            <person name="Levasseur A."/>
            <person name="Lindquist E."/>
            <person name="Lipzen A."/>
            <person name="Logrieco A.F."/>
            <person name="MacCabe A."/>
            <person name="Maekelae M.R."/>
            <person name="Malavazi I."/>
            <person name="Melin P."/>
            <person name="Meyer V."/>
            <person name="Mielnichuk N."/>
            <person name="Miskei M."/>
            <person name="Molnar A.P."/>
            <person name="Mule G."/>
            <person name="Ngan C.Y."/>
            <person name="Orejas M."/>
            <person name="Orosz E."/>
            <person name="Ouedraogo J.P."/>
            <person name="Overkamp K.M."/>
            <person name="Park H.-S."/>
            <person name="Perrone G."/>
            <person name="Piumi F."/>
            <person name="Punt P.J."/>
            <person name="Ram A.F."/>
            <person name="Ramon A."/>
            <person name="Rauscher S."/>
            <person name="Record E."/>
            <person name="Riano-Pachon D.M."/>
            <person name="Robert V."/>
            <person name="Roehrig J."/>
            <person name="Ruller R."/>
            <person name="Salamov A."/>
            <person name="Salih N.S."/>
            <person name="Samson R.A."/>
            <person name="Sandor E."/>
            <person name="Sanguinetti M."/>
            <person name="Schuetze T."/>
            <person name="Sepcic K."/>
            <person name="Shelest E."/>
            <person name="Sherlock G."/>
            <person name="Sophianopoulou V."/>
            <person name="Squina F.M."/>
            <person name="Sun H."/>
            <person name="Susca A."/>
            <person name="Todd R.B."/>
            <person name="Tsang A."/>
            <person name="Unkles S.E."/>
            <person name="van de Wiele N."/>
            <person name="van Rossen-Uffink D."/>
            <person name="Oliveira J.V."/>
            <person name="Vesth T.C."/>
            <person name="Visser J."/>
            <person name="Yu J.-H."/>
            <person name="Zhou M."/>
            <person name="Andersen M.R."/>
            <person name="Archer D.B."/>
            <person name="Baker S.E."/>
            <person name="Benoit I."/>
            <person name="Brakhage A.A."/>
            <person name="Braus G.H."/>
            <person name="Fischer R."/>
            <person name="Frisvad J.C."/>
            <person name="Goldman G.H."/>
            <person name="Houbraken J."/>
            <person name="Oakley B."/>
            <person name="Pocsi I."/>
            <person name="Scazzocchio C."/>
            <person name="Seiboth B."/>
            <person name="vanKuyk P.A."/>
            <person name="Wortman J."/>
            <person name="Dyer P.S."/>
            <person name="Grigoriev I.V."/>
        </authorList>
    </citation>
    <scope>NUCLEOTIDE SEQUENCE [LARGE SCALE GENOMIC DNA]</scope>
    <source>
        <strain evidence="3">CBS 593.65</strain>
    </source>
</reference>
<dbReference type="Proteomes" id="UP000184356">
    <property type="component" value="Unassembled WGS sequence"/>
</dbReference>
<keyword evidence="3" id="KW-1185">Reference proteome</keyword>
<accession>A0A1L9TZN4</accession>
<feature type="region of interest" description="Disordered" evidence="1">
    <location>
        <begin position="1"/>
        <end position="47"/>
    </location>
</feature>
<protein>
    <submittedName>
        <fullName evidence="2">Uncharacterized protein</fullName>
    </submittedName>
</protein>
<name>A0A1L9TZN4_9EURO</name>